<dbReference type="EMBL" id="CAXKWB010031374">
    <property type="protein sequence ID" value="CAL4139333.1"/>
    <property type="molecule type" value="Genomic_DNA"/>
</dbReference>
<keyword evidence="3" id="KW-1185">Reference proteome</keyword>
<gene>
    <name evidence="2" type="ORF">MNOR_LOCUS28435</name>
</gene>
<proteinExistence type="predicted"/>
<comment type="caution">
    <text evidence="2">The sequence shown here is derived from an EMBL/GenBank/DDBJ whole genome shotgun (WGS) entry which is preliminary data.</text>
</comment>
<name>A0AAV2RWE3_MEGNR</name>
<sequence>MLMLVLSVRPPLLPNMSSSQRTLLSSPQGELSSCNDLSHTAPVDVSTTISEGLSVAIYSNHSLSSMVKPYSSYVTSSSNEFPLSSTEGSCVSSKSVRSSFMSGFEEYLIPCTQQVQFSMSNNAGSTKMPYFERSSLMPICDESTCISPSGESTENFILEESYVPQSSDESTVKSSLAKSTSPLTQDCHLMLQSRESSLHPSTINSSLITSPGIFTLIPPIKKFSLCNELCFRVLLDLLLCVFLLFFVFLLFLLLLQTILILFLKNILY</sequence>
<evidence type="ECO:0000313" key="2">
    <source>
        <dbReference type="EMBL" id="CAL4139333.1"/>
    </source>
</evidence>
<keyword evidence="1" id="KW-1133">Transmembrane helix</keyword>
<evidence type="ECO:0000256" key="1">
    <source>
        <dbReference type="SAM" id="Phobius"/>
    </source>
</evidence>
<protein>
    <submittedName>
        <fullName evidence="2">Uncharacterized protein</fullName>
    </submittedName>
</protein>
<organism evidence="2 3">
    <name type="scientific">Meganyctiphanes norvegica</name>
    <name type="common">Northern krill</name>
    <name type="synonym">Thysanopoda norvegica</name>
    <dbReference type="NCBI Taxonomy" id="48144"/>
    <lineage>
        <taxon>Eukaryota</taxon>
        <taxon>Metazoa</taxon>
        <taxon>Ecdysozoa</taxon>
        <taxon>Arthropoda</taxon>
        <taxon>Crustacea</taxon>
        <taxon>Multicrustacea</taxon>
        <taxon>Malacostraca</taxon>
        <taxon>Eumalacostraca</taxon>
        <taxon>Eucarida</taxon>
        <taxon>Euphausiacea</taxon>
        <taxon>Euphausiidae</taxon>
        <taxon>Meganyctiphanes</taxon>
    </lineage>
</organism>
<dbReference type="Proteomes" id="UP001497623">
    <property type="component" value="Unassembled WGS sequence"/>
</dbReference>
<feature type="transmembrane region" description="Helical" evidence="1">
    <location>
        <begin position="233"/>
        <end position="263"/>
    </location>
</feature>
<evidence type="ECO:0000313" key="3">
    <source>
        <dbReference type="Proteomes" id="UP001497623"/>
    </source>
</evidence>
<keyword evidence="1" id="KW-0472">Membrane</keyword>
<dbReference type="AlphaFoldDB" id="A0AAV2RWE3"/>
<reference evidence="2 3" key="1">
    <citation type="submission" date="2024-05" db="EMBL/GenBank/DDBJ databases">
        <authorList>
            <person name="Wallberg A."/>
        </authorList>
    </citation>
    <scope>NUCLEOTIDE SEQUENCE [LARGE SCALE GENOMIC DNA]</scope>
</reference>
<keyword evidence="1" id="KW-0812">Transmembrane</keyword>
<accession>A0AAV2RWE3</accession>